<reference evidence="1" key="1">
    <citation type="submission" date="2021-06" db="EMBL/GenBank/DDBJ databases">
        <authorList>
            <person name="Kallberg Y."/>
            <person name="Tangrot J."/>
            <person name="Rosling A."/>
        </authorList>
    </citation>
    <scope>NUCLEOTIDE SEQUENCE</scope>
    <source>
        <strain evidence="1">MA461A</strain>
    </source>
</reference>
<feature type="non-terminal residue" evidence="1">
    <location>
        <position position="1"/>
    </location>
</feature>
<gene>
    <name evidence="1" type="ORF">RPERSI_LOCUS23940</name>
</gene>
<keyword evidence="2" id="KW-1185">Reference proteome</keyword>
<protein>
    <submittedName>
        <fullName evidence="1">17326_t:CDS:1</fullName>
    </submittedName>
</protein>
<sequence>SKNQDDFSFDFFLKKVKEDYESNNLQLCLALDKFAKRYKAAKSLSISRLNSFLYNLNRNSDLLARIKS</sequence>
<name>A0ACA9RWH1_9GLOM</name>
<evidence type="ECO:0000313" key="1">
    <source>
        <dbReference type="EMBL" id="CAG8814218.1"/>
    </source>
</evidence>
<feature type="non-terminal residue" evidence="1">
    <location>
        <position position="68"/>
    </location>
</feature>
<dbReference type="EMBL" id="CAJVQC010075901">
    <property type="protein sequence ID" value="CAG8814218.1"/>
    <property type="molecule type" value="Genomic_DNA"/>
</dbReference>
<accession>A0ACA9RWH1</accession>
<dbReference type="Proteomes" id="UP000789920">
    <property type="component" value="Unassembled WGS sequence"/>
</dbReference>
<proteinExistence type="predicted"/>
<comment type="caution">
    <text evidence="1">The sequence shown here is derived from an EMBL/GenBank/DDBJ whole genome shotgun (WGS) entry which is preliminary data.</text>
</comment>
<organism evidence="1 2">
    <name type="scientific">Racocetra persica</name>
    <dbReference type="NCBI Taxonomy" id="160502"/>
    <lineage>
        <taxon>Eukaryota</taxon>
        <taxon>Fungi</taxon>
        <taxon>Fungi incertae sedis</taxon>
        <taxon>Mucoromycota</taxon>
        <taxon>Glomeromycotina</taxon>
        <taxon>Glomeromycetes</taxon>
        <taxon>Diversisporales</taxon>
        <taxon>Gigasporaceae</taxon>
        <taxon>Racocetra</taxon>
    </lineage>
</organism>
<evidence type="ECO:0000313" key="2">
    <source>
        <dbReference type="Proteomes" id="UP000789920"/>
    </source>
</evidence>